<gene>
    <name evidence="2" type="ORF">GCM10023203_28040</name>
</gene>
<keyword evidence="3" id="KW-1185">Reference proteome</keyword>
<dbReference type="RefSeq" id="WP_274233076.1">
    <property type="nucleotide sequence ID" value="NZ_BAABHQ010000006.1"/>
</dbReference>
<evidence type="ECO:0000313" key="2">
    <source>
        <dbReference type="EMBL" id="GAA4876166.1"/>
    </source>
</evidence>
<organism evidence="2 3">
    <name type="scientific">Actinomycetospora straminea</name>
    <dbReference type="NCBI Taxonomy" id="663607"/>
    <lineage>
        <taxon>Bacteria</taxon>
        <taxon>Bacillati</taxon>
        <taxon>Actinomycetota</taxon>
        <taxon>Actinomycetes</taxon>
        <taxon>Pseudonocardiales</taxon>
        <taxon>Pseudonocardiaceae</taxon>
        <taxon>Actinomycetospora</taxon>
    </lineage>
</organism>
<dbReference type="SMART" id="SM00530">
    <property type="entry name" value="HTH_XRE"/>
    <property type="match status" value="1"/>
</dbReference>
<dbReference type="SUPFAM" id="SSF47413">
    <property type="entry name" value="lambda repressor-like DNA-binding domains"/>
    <property type="match status" value="1"/>
</dbReference>
<evidence type="ECO:0000259" key="1">
    <source>
        <dbReference type="PROSITE" id="PS50943"/>
    </source>
</evidence>
<feature type="domain" description="HTH cro/C1-type" evidence="1">
    <location>
        <begin position="18"/>
        <end position="73"/>
    </location>
</feature>
<reference evidence="3" key="1">
    <citation type="journal article" date="2019" name="Int. J. Syst. Evol. Microbiol.">
        <title>The Global Catalogue of Microorganisms (GCM) 10K type strain sequencing project: providing services to taxonomists for standard genome sequencing and annotation.</title>
        <authorList>
            <consortium name="The Broad Institute Genomics Platform"/>
            <consortium name="The Broad Institute Genome Sequencing Center for Infectious Disease"/>
            <person name="Wu L."/>
            <person name="Ma J."/>
        </authorList>
    </citation>
    <scope>NUCLEOTIDE SEQUENCE [LARGE SCALE GENOMIC DNA]</scope>
    <source>
        <strain evidence="3">JCM 17983</strain>
    </source>
</reference>
<dbReference type="EMBL" id="BAABHQ010000006">
    <property type="protein sequence ID" value="GAA4876166.1"/>
    <property type="molecule type" value="Genomic_DNA"/>
</dbReference>
<name>A0ABP9EE56_9PSEU</name>
<dbReference type="PROSITE" id="PS50943">
    <property type="entry name" value="HTH_CROC1"/>
    <property type="match status" value="1"/>
</dbReference>
<dbReference type="InterPro" id="IPR010982">
    <property type="entry name" value="Lambda_DNA-bd_dom_sf"/>
</dbReference>
<accession>A0ABP9EE56</accession>
<dbReference type="CDD" id="cd00093">
    <property type="entry name" value="HTH_XRE"/>
    <property type="match status" value="1"/>
</dbReference>
<dbReference type="Pfam" id="PF13560">
    <property type="entry name" value="HTH_31"/>
    <property type="match status" value="1"/>
</dbReference>
<proteinExistence type="predicted"/>
<comment type="caution">
    <text evidence="2">The sequence shown here is derived from an EMBL/GenBank/DDBJ whole genome shotgun (WGS) entry which is preliminary data.</text>
</comment>
<sequence length="292" mass="32578">MSQSPGPVVTRRRLGGELKRLREGLGLKLEDVARSLECSPSKISRLENGKGVPRWRDVRDMLEVYRVPEGDERARLLDWAQSGRAPMWWSKYADVMPPVMATYVELEWDAARIQAYEPFVVHGLLQTPDYARVVLRSALGPDAPERAIEKLVEVRMRRQDALKQEHGLSFSCVLDESILNRVVGSPDILRAQLEHLLATAEEEHVDVRVLPFSAGLVPGSRGAFAKLDYSEGIEHGLVYVERPPIAGEFLADPAEIADHEVWLGSLYAAALSEPESIPLLKRAVRRMAASDG</sequence>
<dbReference type="Proteomes" id="UP001500457">
    <property type="component" value="Unassembled WGS sequence"/>
</dbReference>
<dbReference type="InterPro" id="IPR001387">
    <property type="entry name" value="Cro/C1-type_HTH"/>
</dbReference>
<dbReference type="Pfam" id="PF19054">
    <property type="entry name" value="DUF5753"/>
    <property type="match status" value="1"/>
</dbReference>
<protein>
    <submittedName>
        <fullName evidence="2">Helix-turn-helix transcriptional regulator</fullName>
    </submittedName>
</protein>
<dbReference type="Gene3D" id="1.10.260.40">
    <property type="entry name" value="lambda repressor-like DNA-binding domains"/>
    <property type="match status" value="1"/>
</dbReference>
<dbReference type="InterPro" id="IPR043917">
    <property type="entry name" value="DUF5753"/>
</dbReference>
<evidence type="ECO:0000313" key="3">
    <source>
        <dbReference type="Proteomes" id="UP001500457"/>
    </source>
</evidence>